<comment type="caution">
    <text evidence="1">The sequence shown here is derived from an EMBL/GenBank/DDBJ whole genome shotgun (WGS) entry which is preliminary data.</text>
</comment>
<dbReference type="Proteomes" id="UP000735302">
    <property type="component" value="Unassembled WGS sequence"/>
</dbReference>
<keyword evidence="2" id="KW-1185">Reference proteome</keyword>
<evidence type="ECO:0000313" key="2">
    <source>
        <dbReference type="Proteomes" id="UP000735302"/>
    </source>
</evidence>
<sequence length="114" mass="12751">MPYAKNNQDPIPGLTMLELSVGQIKQIYIDQDPKVGFLYIASPQQGDLRLSGRPSGQGVRSVPADLRADSLPTMPTTPRSRSIRSNLANFPHKYLSTIQIIARYRNLEQTLSRI</sequence>
<dbReference type="EMBL" id="BLXT01000349">
    <property type="protein sequence ID" value="GFN76097.1"/>
    <property type="molecule type" value="Genomic_DNA"/>
</dbReference>
<reference evidence="1 2" key="1">
    <citation type="journal article" date="2021" name="Elife">
        <title>Chloroplast acquisition without the gene transfer in kleptoplastic sea slugs, Plakobranchus ocellatus.</title>
        <authorList>
            <person name="Maeda T."/>
            <person name="Takahashi S."/>
            <person name="Yoshida T."/>
            <person name="Shimamura S."/>
            <person name="Takaki Y."/>
            <person name="Nagai Y."/>
            <person name="Toyoda A."/>
            <person name="Suzuki Y."/>
            <person name="Arimoto A."/>
            <person name="Ishii H."/>
            <person name="Satoh N."/>
            <person name="Nishiyama T."/>
            <person name="Hasebe M."/>
            <person name="Maruyama T."/>
            <person name="Minagawa J."/>
            <person name="Obokata J."/>
            <person name="Shigenobu S."/>
        </authorList>
    </citation>
    <scope>NUCLEOTIDE SEQUENCE [LARGE SCALE GENOMIC DNA]</scope>
</reference>
<name>A0AAV3Y0B9_9GAST</name>
<organism evidence="1 2">
    <name type="scientific">Plakobranchus ocellatus</name>
    <dbReference type="NCBI Taxonomy" id="259542"/>
    <lineage>
        <taxon>Eukaryota</taxon>
        <taxon>Metazoa</taxon>
        <taxon>Spiralia</taxon>
        <taxon>Lophotrochozoa</taxon>
        <taxon>Mollusca</taxon>
        <taxon>Gastropoda</taxon>
        <taxon>Heterobranchia</taxon>
        <taxon>Euthyneura</taxon>
        <taxon>Panpulmonata</taxon>
        <taxon>Sacoglossa</taxon>
        <taxon>Placobranchoidea</taxon>
        <taxon>Plakobranchidae</taxon>
        <taxon>Plakobranchus</taxon>
    </lineage>
</organism>
<accession>A0AAV3Y0B9</accession>
<protein>
    <submittedName>
        <fullName evidence="1">Uncharacterized protein</fullName>
    </submittedName>
</protein>
<evidence type="ECO:0000313" key="1">
    <source>
        <dbReference type="EMBL" id="GFN76097.1"/>
    </source>
</evidence>
<dbReference type="AlphaFoldDB" id="A0AAV3Y0B9"/>
<proteinExistence type="predicted"/>
<gene>
    <name evidence="1" type="ORF">PoB_000260300</name>
</gene>